<dbReference type="AlphaFoldDB" id="A0A0G0GA53"/>
<proteinExistence type="predicted"/>
<protein>
    <recommendedName>
        <fullName evidence="1">Bacteriophage T5 Orf172 DNA-binding domain-containing protein</fullName>
    </recommendedName>
</protein>
<accession>A0A0G0GA53</accession>
<dbReference type="InterPro" id="IPR018306">
    <property type="entry name" value="Phage_T5_Orf172_DNA-bd"/>
</dbReference>
<dbReference type="Proteomes" id="UP000034849">
    <property type="component" value="Unassembled WGS sequence"/>
</dbReference>
<evidence type="ECO:0000313" key="2">
    <source>
        <dbReference type="EMBL" id="KKQ28003.1"/>
    </source>
</evidence>
<dbReference type="Pfam" id="PF13455">
    <property type="entry name" value="MUG113"/>
    <property type="match status" value="1"/>
</dbReference>
<dbReference type="STRING" id="1619046.US42_C0003G0060"/>
<gene>
    <name evidence="2" type="ORF">US42_C0003G0060</name>
</gene>
<reference evidence="2 3" key="1">
    <citation type="journal article" date="2015" name="Nature">
        <title>rRNA introns, odd ribosomes, and small enigmatic genomes across a large radiation of phyla.</title>
        <authorList>
            <person name="Brown C.T."/>
            <person name="Hug L.A."/>
            <person name="Thomas B.C."/>
            <person name="Sharon I."/>
            <person name="Castelle C.J."/>
            <person name="Singh A."/>
            <person name="Wilkins M.J."/>
            <person name="Williams K.H."/>
            <person name="Banfield J.F."/>
        </authorList>
    </citation>
    <scope>NUCLEOTIDE SEQUENCE [LARGE SCALE GENOMIC DNA]</scope>
</reference>
<dbReference type="SMART" id="SM00974">
    <property type="entry name" value="T5orf172"/>
    <property type="match status" value="1"/>
</dbReference>
<sequence length="384" mass="44227">MDKKDLLDLIDDDDLGLLDIEKKTVSVTPDDRLSESFMEINEFFSLHNIEPKSGGDIHEHKLASRLKHIRENKEQRDFLSKYDTHGLLKIENKDIDTVNDIFEDDDLDLLSIEDSSVFNIKNVPEIKQDRSDPDFVAQRKICADFDQYEHLFAQVQRDLKNGTKNLATFVENEMKQGDFFVLSGVLIYLEKIYDPYRGNSQKINRRTRCIYENGTESSVLLRSLGKRLSDVGYAIKDNVNVVSVEDGDSETGYIYVLKSLSNNPRIASTKNLFKIGFSTTSVEERIKNAQQDPTYLMSPVSIVATYRCFNMNPQRFERLVHRFFGDSCLDIEITDNNGKNYNPKEWFIAPIRVIGNVIELIIKGEIVNYFYDKNAESIIKISNP</sequence>
<evidence type="ECO:0000259" key="1">
    <source>
        <dbReference type="SMART" id="SM00974"/>
    </source>
</evidence>
<organism evidence="2 3">
    <name type="scientific">Candidatus Magasanikbacteria bacterium GW2011_GWC2_37_14</name>
    <dbReference type="NCBI Taxonomy" id="1619046"/>
    <lineage>
        <taxon>Bacteria</taxon>
        <taxon>Candidatus Magasanikiibacteriota</taxon>
    </lineage>
</organism>
<comment type="caution">
    <text evidence="2">The sequence shown here is derived from an EMBL/GenBank/DDBJ whole genome shotgun (WGS) entry which is preliminary data.</text>
</comment>
<feature type="domain" description="Bacteriophage T5 Orf172 DNA-binding" evidence="1">
    <location>
        <begin position="267"/>
        <end position="361"/>
    </location>
</feature>
<evidence type="ECO:0000313" key="3">
    <source>
        <dbReference type="Proteomes" id="UP000034849"/>
    </source>
</evidence>
<dbReference type="EMBL" id="LBSX01000003">
    <property type="protein sequence ID" value="KKQ28003.1"/>
    <property type="molecule type" value="Genomic_DNA"/>
</dbReference>
<dbReference type="PATRIC" id="fig|1619046.3.peg.264"/>
<name>A0A0G0GA53_9BACT</name>